<dbReference type="PANTHER" id="PTHR11088:SF60">
    <property type="entry name" value="TRNA DIMETHYLALLYLTRANSFERASE"/>
    <property type="match status" value="1"/>
</dbReference>
<evidence type="ECO:0000256" key="5">
    <source>
        <dbReference type="ARBA" id="ARBA00022694"/>
    </source>
</evidence>
<dbReference type="PANTHER" id="PTHR11088">
    <property type="entry name" value="TRNA DIMETHYLALLYLTRANSFERASE"/>
    <property type="match status" value="1"/>
</dbReference>
<evidence type="ECO:0000256" key="6">
    <source>
        <dbReference type="ARBA" id="ARBA00022741"/>
    </source>
</evidence>
<dbReference type="Pfam" id="PF01715">
    <property type="entry name" value="IPPT"/>
    <property type="match status" value="1"/>
</dbReference>
<dbReference type="EC" id="2.5.1.75" evidence="10"/>
<gene>
    <name evidence="10 14" type="primary">miaA</name>
    <name evidence="14" type="ORF">D3W54_06030</name>
</gene>
<dbReference type="GO" id="GO:0052381">
    <property type="term" value="F:tRNA dimethylallyltransferase activity"/>
    <property type="evidence" value="ECO:0007669"/>
    <property type="project" value="UniProtKB-EC"/>
</dbReference>
<protein>
    <recommendedName>
        <fullName evidence="10">tRNA dimethylallyltransferase</fullName>
        <ecNumber evidence="10">2.5.1.75</ecNumber>
    </recommendedName>
    <alternativeName>
        <fullName evidence="10">Dimethylallyl diphosphate:tRNA dimethylallyltransferase</fullName>
        <shortName evidence="10">DMAPP:tRNA dimethylallyltransferase</shortName>
        <shortName evidence="10">DMATase</shortName>
    </alternativeName>
    <alternativeName>
        <fullName evidence="10">Isopentenyl-diphosphate:tRNA isopentenyltransferase</fullName>
        <shortName evidence="10">IPP transferase</shortName>
        <shortName evidence="10">IPPT</shortName>
        <shortName evidence="10">IPTase</shortName>
    </alternativeName>
</protein>
<keyword evidence="15" id="KW-1185">Reference proteome</keyword>
<comment type="cofactor">
    <cofactor evidence="1 10">
        <name>Mg(2+)</name>
        <dbReference type="ChEBI" id="CHEBI:18420"/>
    </cofactor>
</comment>
<dbReference type="Gene3D" id="3.40.50.300">
    <property type="entry name" value="P-loop containing nucleotide triphosphate hydrolases"/>
    <property type="match status" value="1"/>
</dbReference>
<evidence type="ECO:0000256" key="13">
    <source>
        <dbReference type="RuleBase" id="RU003785"/>
    </source>
</evidence>
<accession>A0ABQ6VZF0</accession>
<sequence length="344" mass="36937">MGSGYNRGGTHTHPPVGQGRVALIVAGPTCSGKSALALALAQRVGGTIINADSMQVYRELRILTARPDPRDEACVPHALYGVLPAAQTGSVAWWREQAMACAQAAWDAGRVPVFCGGTGMYFRALTDGLADIPQPPDAIRAQARAMVEALGPQGAHAQLHTLDAQTAATLRPTDGQRIARALEVYLATGHGLAWWRREAVLPALDARFIAVRLHPARADLRAAIAQRFHAMVECGAVAEVAHLLEHNLPATLPAMRAHGVPELAAVLRGDMTLADATARAITLTGQYTKRQATWFAHHALAAPVDTYVHEKRYENPSGTQQMERCDNKIISFVINRIDVGQGFP</sequence>
<dbReference type="RefSeq" id="WP_153469137.1">
    <property type="nucleotide sequence ID" value="NZ_QYAZ01000001.1"/>
</dbReference>
<dbReference type="NCBIfam" id="TIGR00174">
    <property type="entry name" value="miaA"/>
    <property type="match status" value="1"/>
</dbReference>
<comment type="subunit">
    <text evidence="10">Monomer.</text>
</comment>
<dbReference type="EMBL" id="QYAZ01000001">
    <property type="protein sequence ID" value="KAB8123833.1"/>
    <property type="molecule type" value="Genomic_DNA"/>
</dbReference>
<dbReference type="InterPro" id="IPR039657">
    <property type="entry name" value="Dimethylallyltransferase"/>
</dbReference>
<name>A0ABQ6VZF0_9PROT</name>
<evidence type="ECO:0000256" key="2">
    <source>
        <dbReference type="ARBA" id="ARBA00003213"/>
    </source>
</evidence>
<feature type="region of interest" description="Interaction with substrate tRNA" evidence="10">
    <location>
        <begin position="176"/>
        <end position="180"/>
    </location>
</feature>
<dbReference type="HAMAP" id="MF_00185">
    <property type="entry name" value="IPP_trans"/>
    <property type="match status" value="1"/>
</dbReference>
<keyword evidence="7 10" id="KW-0067">ATP-binding</keyword>
<feature type="binding site" evidence="10">
    <location>
        <begin position="29"/>
        <end position="34"/>
    </location>
    <ligand>
        <name>substrate</name>
    </ligand>
</feature>
<dbReference type="Gene3D" id="1.10.20.140">
    <property type="match status" value="1"/>
</dbReference>
<comment type="function">
    <text evidence="2 10 12">Catalyzes the transfer of a dimethylallyl group onto the adenine at position 37 in tRNAs that read codons beginning with uridine, leading to the formation of N6-(dimethylallyl)adenosine (i(6)A).</text>
</comment>
<comment type="caution">
    <text evidence="10">Lacks conserved residue(s) required for the propagation of feature annotation.</text>
</comment>
<feature type="binding site" evidence="10">
    <location>
        <begin position="27"/>
        <end position="34"/>
    </location>
    <ligand>
        <name>ATP</name>
        <dbReference type="ChEBI" id="CHEBI:30616"/>
    </ligand>
</feature>
<evidence type="ECO:0000256" key="8">
    <source>
        <dbReference type="ARBA" id="ARBA00022842"/>
    </source>
</evidence>
<comment type="caution">
    <text evidence="14">The sequence shown here is derived from an EMBL/GenBank/DDBJ whole genome shotgun (WGS) entry which is preliminary data.</text>
</comment>
<organism evidence="14 15">
    <name type="scientific">Komagataeibacter medellinensis</name>
    <dbReference type="NCBI Taxonomy" id="1177712"/>
    <lineage>
        <taxon>Bacteria</taxon>
        <taxon>Pseudomonadati</taxon>
        <taxon>Pseudomonadota</taxon>
        <taxon>Alphaproteobacteria</taxon>
        <taxon>Acetobacterales</taxon>
        <taxon>Acetobacteraceae</taxon>
        <taxon>Komagataeibacter</taxon>
    </lineage>
</organism>
<proteinExistence type="inferred from homology"/>
<evidence type="ECO:0000256" key="7">
    <source>
        <dbReference type="ARBA" id="ARBA00022840"/>
    </source>
</evidence>
<evidence type="ECO:0000256" key="10">
    <source>
        <dbReference type="HAMAP-Rule" id="MF_00185"/>
    </source>
</evidence>
<evidence type="ECO:0000313" key="15">
    <source>
        <dbReference type="Proteomes" id="UP000427842"/>
    </source>
</evidence>
<evidence type="ECO:0000256" key="4">
    <source>
        <dbReference type="ARBA" id="ARBA00022679"/>
    </source>
</evidence>
<keyword evidence="4 10" id="KW-0808">Transferase</keyword>
<reference evidence="14 15" key="1">
    <citation type="submission" date="2018-09" db="EMBL/GenBank/DDBJ databases">
        <title>Genome sequence and characterization of the bcs clusters for the production of nanocellulose from the low pH resistant strain Komagataeibacter medellinensis ID13488.</title>
        <authorList>
            <person name="Hernandez-Arriaga A.M."/>
            <person name="Del Cerro C."/>
            <person name="Urbina L."/>
            <person name="Eceiza A."/>
            <person name="Retegi A."/>
            <person name="Prieto M.A."/>
        </authorList>
    </citation>
    <scope>NUCLEOTIDE SEQUENCE [LARGE SCALE GENOMIC DNA]</scope>
    <source>
        <strain evidence="14 15">ID13488</strain>
    </source>
</reference>
<dbReference type="InterPro" id="IPR018022">
    <property type="entry name" value="IPT"/>
</dbReference>
<keyword evidence="8 10" id="KW-0460">Magnesium</keyword>
<comment type="similarity">
    <text evidence="3 10 13">Belongs to the IPP transferase family.</text>
</comment>
<evidence type="ECO:0000256" key="11">
    <source>
        <dbReference type="RuleBase" id="RU003783"/>
    </source>
</evidence>
<evidence type="ECO:0000256" key="3">
    <source>
        <dbReference type="ARBA" id="ARBA00005842"/>
    </source>
</evidence>
<feature type="region of interest" description="Interaction with substrate tRNA" evidence="10">
    <location>
        <begin position="52"/>
        <end position="55"/>
    </location>
</feature>
<evidence type="ECO:0000256" key="9">
    <source>
        <dbReference type="ARBA" id="ARBA00049563"/>
    </source>
</evidence>
<evidence type="ECO:0000256" key="1">
    <source>
        <dbReference type="ARBA" id="ARBA00001946"/>
    </source>
</evidence>
<comment type="catalytic activity">
    <reaction evidence="9 10 11">
        <text>adenosine(37) in tRNA + dimethylallyl diphosphate = N(6)-dimethylallyladenosine(37) in tRNA + diphosphate</text>
        <dbReference type="Rhea" id="RHEA:26482"/>
        <dbReference type="Rhea" id="RHEA-COMP:10162"/>
        <dbReference type="Rhea" id="RHEA-COMP:10375"/>
        <dbReference type="ChEBI" id="CHEBI:33019"/>
        <dbReference type="ChEBI" id="CHEBI:57623"/>
        <dbReference type="ChEBI" id="CHEBI:74411"/>
        <dbReference type="ChEBI" id="CHEBI:74415"/>
        <dbReference type="EC" id="2.5.1.75"/>
    </reaction>
</comment>
<dbReference type="SUPFAM" id="SSF52540">
    <property type="entry name" value="P-loop containing nucleoside triphosphate hydrolases"/>
    <property type="match status" value="1"/>
</dbReference>
<evidence type="ECO:0000256" key="12">
    <source>
        <dbReference type="RuleBase" id="RU003784"/>
    </source>
</evidence>
<keyword evidence="6 10" id="KW-0547">Nucleotide-binding</keyword>
<feature type="site" description="Interaction with substrate tRNA" evidence="10">
    <location>
        <position position="118"/>
    </location>
</feature>
<evidence type="ECO:0000313" key="14">
    <source>
        <dbReference type="EMBL" id="KAB8123833.1"/>
    </source>
</evidence>
<dbReference type="Proteomes" id="UP000427842">
    <property type="component" value="Unassembled WGS sequence"/>
</dbReference>
<keyword evidence="5 10" id="KW-0819">tRNA processing</keyword>
<feature type="site" description="Interaction with substrate tRNA" evidence="10">
    <location>
        <position position="140"/>
    </location>
</feature>
<dbReference type="InterPro" id="IPR027417">
    <property type="entry name" value="P-loop_NTPase"/>
</dbReference>